<dbReference type="InterPro" id="IPR044068">
    <property type="entry name" value="CB"/>
</dbReference>
<dbReference type="InterPro" id="IPR010998">
    <property type="entry name" value="Integrase_recombinase_N"/>
</dbReference>
<evidence type="ECO:0000256" key="2">
    <source>
        <dbReference type="ARBA" id="ARBA00023125"/>
    </source>
</evidence>
<feature type="domain" description="Tyr recombinase" evidence="5">
    <location>
        <begin position="178"/>
        <end position="386"/>
    </location>
</feature>
<gene>
    <name evidence="7" type="ORF">GCM10025790_07010</name>
</gene>
<dbReference type="SUPFAM" id="SSF56349">
    <property type="entry name" value="DNA breaking-rejoining enzymes"/>
    <property type="match status" value="1"/>
</dbReference>
<dbReference type="EMBL" id="BAABLW010000003">
    <property type="protein sequence ID" value="GAA4914636.1"/>
    <property type="molecule type" value="Genomic_DNA"/>
</dbReference>
<evidence type="ECO:0000313" key="8">
    <source>
        <dbReference type="Proteomes" id="UP001500368"/>
    </source>
</evidence>
<dbReference type="InterPro" id="IPR013762">
    <property type="entry name" value="Integrase-like_cat_sf"/>
</dbReference>
<dbReference type="PANTHER" id="PTHR30349">
    <property type="entry name" value="PHAGE INTEGRASE-RELATED"/>
    <property type="match status" value="1"/>
</dbReference>
<evidence type="ECO:0000259" key="5">
    <source>
        <dbReference type="PROSITE" id="PS51898"/>
    </source>
</evidence>
<dbReference type="Gene3D" id="1.10.443.10">
    <property type="entry name" value="Intergrase catalytic core"/>
    <property type="match status" value="1"/>
</dbReference>
<organism evidence="7 8">
    <name type="scientific">Nesterenkonia rhizosphaerae</name>
    <dbReference type="NCBI Taxonomy" id="1348272"/>
    <lineage>
        <taxon>Bacteria</taxon>
        <taxon>Bacillati</taxon>
        <taxon>Actinomycetota</taxon>
        <taxon>Actinomycetes</taxon>
        <taxon>Micrococcales</taxon>
        <taxon>Micrococcaceae</taxon>
        <taxon>Nesterenkonia</taxon>
    </lineage>
</organism>
<dbReference type="Gene3D" id="1.10.150.130">
    <property type="match status" value="1"/>
</dbReference>
<keyword evidence="8" id="KW-1185">Reference proteome</keyword>
<name>A0ABP9G0Y3_9MICC</name>
<proteinExistence type="inferred from homology"/>
<dbReference type="Pfam" id="PF00589">
    <property type="entry name" value="Phage_integrase"/>
    <property type="match status" value="1"/>
</dbReference>
<keyword evidence="2 4" id="KW-0238">DNA-binding</keyword>
<evidence type="ECO:0000256" key="3">
    <source>
        <dbReference type="ARBA" id="ARBA00023172"/>
    </source>
</evidence>
<comment type="similarity">
    <text evidence="1">Belongs to the 'phage' integrase family.</text>
</comment>
<dbReference type="PROSITE" id="PS51898">
    <property type="entry name" value="TYR_RECOMBINASE"/>
    <property type="match status" value="1"/>
</dbReference>
<evidence type="ECO:0000256" key="1">
    <source>
        <dbReference type="ARBA" id="ARBA00008857"/>
    </source>
</evidence>
<evidence type="ECO:0000256" key="4">
    <source>
        <dbReference type="PROSITE-ProRule" id="PRU01248"/>
    </source>
</evidence>
<dbReference type="InterPro" id="IPR002104">
    <property type="entry name" value="Integrase_catalytic"/>
</dbReference>
<dbReference type="InterPro" id="IPR011010">
    <property type="entry name" value="DNA_brk_join_enz"/>
</dbReference>
<evidence type="ECO:0000313" key="7">
    <source>
        <dbReference type="EMBL" id="GAA4914636.1"/>
    </source>
</evidence>
<reference evidence="8" key="1">
    <citation type="journal article" date="2019" name="Int. J. Syst. Evol. Microbiol.">
        <title>The Global Catalogue of Microorganisms (GCM) 10K type strain sequencing project: providing services to taxonomists for standard genome sequencing and annotation.</title>
        <authorList>
            <consortium name="The Broad Institute Genomics Platform"/>
            <consortium name="The Broad Institute Genome Sequencing Center for Infectious Disease"/>
            <person name="Wu L."/>
            <person name="Ma J."/>
        </authorList>
    </citation>
    <scope>NUCLEOTIDE SEQUENCE [LARGE SCALE GENOMIC DNA]</scope>
    <source>
        <strain evidence="8">JCM 19129</strain>
    </source>
</reference>
<comment type="caution">
    <text evidence="7">The sequence shown here is derived from an EMBL/GenBank/DDBJ whole genome shotgun (WGS) entry which is preliminary data.</text>
</comment>
<dbReference type="PANTHER" id="PTHR30349:SF64">
    <property type="entry name" value="PROPHAGE INTEGRASE INTD-RELATED"/>
    <property type="match status" value="1"/>
</dbReference>
<protein>
    <submittedName>
        <fullName evidence="7">Tyrosine-type recombinase/integrase</fullName>
    </submittedName>
</protein>
<accession>A0ABP9G0Y3</accession>
<evidence type="ECO:0000259" key="6">
    <source>
        <dbReference type="PROSITE" id="PS51900"/>
    </source>
</evidence>
<keyword evidence="3" id="KW-0233">DNA recombination</keyword>
<dbReference type="InterPro" id="IPR050090">
    <property type="entry name" value="Tyrosine_recombinase_XerCD"/>
</dbReference>
<feature type="domain" description="Core-binding (CB)" evidence="6">
    <location>
        <begin position="76"/>
        <end position="154"/>
    </location>
</feature>
<sequence>MLMASIKTATRKDGSAVYYVLYRDPDYRRPDGKLKQSSKTFDDPHEAQLLVDFLNANGQSFRLAEEAVVAMRSTAPTLNALIDYWIRYESHGTTATKDQYRDTMDRHVTDSIGKMKLDVLKREHVVRWFEGLPVKAVTKKGIHGILSSALDFGVESPDWPIGQNPGKGIKSPDTNEVVEQVYLTAQQYQLMEDAVIDVVEEGHKRPKRKNLGVPVLVNTLVNSGMRFAEATALRAHMDVTERADGRAQITIARAWKVYRQHRYIGGPKSKAGIRTIILPMKSSQILLGYQQTVDPGELLFQRVTGGPLFSATFYDAYWSPARELAQERGLHVRPRVHDLRHTHASWLIAKGADPKALQARLGHKSIQMTYDRYGHLYDDAALKLASLLEA</sequence>
<dbReference type="PROSITE" id="PS51900">
    <property type="entry name" value="CB"/>
    <property type="match status" value="1"/>
</dbReference>
<dbReference type="Proteomes" id="UP001500368">
    <property type="component" value="Unassembled WGS sequence"/>
</dbReference>
<dbReference type="CDD" id="cd01189">
    <property type="entry name" value="INT_ICEBs1_C_like"/>
    <property type="match status" value="1"/>
</dbReference>